<evidence type="ECO:0000313" key="3">
    <source>
        <dbReference type="EMBL" id="USW48113.1"/>
    </source>
</evidence>
<evidence type="ECO:0000256" key="2">
    <source>
        <dbReference type="SAM" id="Phobius"/>
    </source>
</evidence>
<name>A0A9Q9AJK9_9PEZI</name>
<dbReference type="AlphaFoldDB" id="A0A9Q9AJK9"/>
<evidence type="ECO:0000256" key="1">
    <source>
        <dbReference type="SAM" id="MobiDB-lite"/>
    </source>
</evidence>
<keyword evidence="4" id="KW-1185">Reference proteome</keyword>
<accession>A0A9Q9AJK9</accession>
<keyword evidence="2" id="KW-0472">Membrane</keyword>
<feature type="compositionally biased region" description="Basic residues" evidence="1">
    <location>
        <begin position="173"/>
        <end position="184"/>
    </location>
</feature>
<keyword evidence="2" id="KW-1133">Transmembrane helix</keyword>
<keyword evidence="2" id="KW-0812">Transmembrane</keyword>
<sequence>MDTYKTYNAASSAYLALQAVPLLVTPKLIINMLASEPRLITDVESYMLRALGFALLTLSAFTLLLSGLLPVAPPSASASDESGSENPYAYPTAVTSTVYHALSAFYLYTQITRGFSFGYGSGMLASSALFCVGVFCCLFGNERSRVSKSTGADKRTSNFPFANTESAREKKKDSKRKSVSSKFR</sequence>
<feature type="transmembrane region" description="Helical" evidence="2">
    <location>
        <begin position="46"/>
        <end position="68"/>
    </location>
</feature>
<evidence type="ECO:0000313" key="4">
    <source>
        <dbReference type="Proteomes" id="UP001056384"/>
    </source>
</evidence>
<organism evidence="3 4">
    <name type="scientific">Septoria linicola</name>
    <dbReference type="NCBI Taxonomy" id="215465"/>
    <lineage>
        <taxon>Eukaryota</taxon>
        <taxon>Fungi</taxon>
        <taxon>Dikarya</taxon>
        <taxon>Ascomycota</taxon>
        <taxon>Pezizomycotina</taxon>
        <taxon>Dothideomycetes</taxon>
        <taxon>Dothideomycetidae</taxon>
        <taxon>Mycosphaerellales</taxon>
        <taxon>Mycosphaerellaceae</taxon>
        <taxon>Septoria</taxon>
    </lineage>
</organism>
<dbReference type="PANTHER" id="PTHR39605">
    <property type="entry name" value="MAJOR FACILITATOR SUPERFAMILY (MFS) PROFILE DOMAIN-CONTAINING PROTEIN"/>
    <property type="match status" value="1"/>
</dbReference>
<dbReference type="EMBL" id="CP099418">
    <property type="protein sequence ID" value="USW48113.1"/>
    <property type="molecule type" value="Genomic_DNA"/>
</dbReference>
<feature type="region of interest" description="Disordered" evidence="1">
    <location>
        <begin position="148"/>
        <end position="184"/>
    </location>
</feature>
<reference evidence="3" key="1">
    <citation type="submission" date="2022-06" db="EMBL/GenBank/DDBJ databases">
        <title>Complete genome sequences of two strains of the flax pathogen Septoria linicola.</title>
        <authorList>
            <person name="Lapalu N."/>
            <person name="Simon A."/>
            <person name="Demenou B."/>
            <person name="Paumier D."/>
            <person name="Guillot M.-P."/>
            <person name="Gout L."/>
            <person name="Valade R."/>
        </authorList>
    </citation>
    <scope>NUCLEOTIDE SEQUENCE</scope>
    <source>
        <strain evidence="3">SE15195</strain>
    </source>
</reference>
<gene>
    <name evidence="3" type="ORF">Slin15195_G014320</name>
</gene>
<proteinExistence type="predicted"/>
<dbReference type="Proteomes" id="UP001056384">
    <property type="component" value="Chromosome 1"/>
</dbReference>
<dbReference type="PANTHER" id="PTHR39605:SF1">
    <property type="entry name" value="MAJOR FACILITATOR SUPERFAMILY (MFS) PROFILE DOMAIN-CONTAINING PROTEIN"/>
    <property type="match status" value="1"/>
</dbReference>
<protein>
    <submittedName>
        <fullName evidence="3">Uncharacterized protein</fullName>
    </submittedName>
</protein>
<feature type="transmembrane region" description="Helical" evidence="2">
    <location>
        <begin position="120"/>
        <end position="141"/>
    </location>
</feature>